<gene>
    <name evidence="6" type="primary">HSP17.4B</name>
    <name evidence="6" type="ORF">QJS10_CPA06g02543</name>
</gene>
<dbReference type="Gene3D" id="2.60.40.790">
    <property type="match status" value="1"/>
</dbReference>
<keyword evidence="7" id="KW-1185">Reference proteome</keyword>
<dbReference type="EMBL" id="JAUJYO010000006">
    <property type="protein sequence ID" value="KAK1313021.1"/>
    <property type="molecule type" value="Genomic_DNA"/>
</dbReference>
<evidence type="ECO:0000313" key="6">
    <source>
        <dbReference type="EMBL" id="KAK1313021.1"/>
    </source>
</evidence>
<dbReference type="InterPro" id="IPR008978">
    <property type="entry name" value="HSP20-like_chaperone"/>
</dbReference>
<dbReference type="PROSITE" id="PS01031">
    <property type="entry name" value="SHSP"/>
    <property type="match status" value="1"/>
</dbReference>
<evidence type="ECO:0000256" key="1">
    <source>
        <dbReference type="ARBA" id="ARBA00023016"/>
    </source>
</evidence>
<feature type="region of interest" description="Disordered" evidence="4">
    <location>
        <begin position="23"/>
        <end position="47"/>
    </location>
</feature>
<organism evidence="6 7">
    <name type="scientific">Acorus calamus</name>
    <name type="common">Sweet flag</name>
    <dbReference type="NCBI Taxonomy" id="4465"/>
    <lineage>
        <taxon>Eukaryota</taxon>
        <taxon>Viridiplantae</taxon>
        <taxon>Streptophyta</taxon>
        <taxon>Embryophyta</taxon>
        <taxon>Tracheophyta</taxon>
        <taxon>Spermatophyta</taxon>
        <taxon>Magnoliopsida</taxon>
        <taxon>Liliopsida</taxon>
        <taxon>Acoraceae</taxon>
        <taxon>Acorus</taxon>
    </lineage>
</organism>
<feature type="compositionally biased region" description="Basic and acidic residues" evidence="4">
    <location>
        <begin position="30"/>
        <end position="43"/>
    </location>
</feature>
<sequence>MSLIDGFLGPILLETMEKKVFPPSFTHSRSSREGNQKEEERNGRSVPVDIAESQKEYVFYFDVPGLSKSDIQVTLEEKNVLVVKGGGKRKREEEEVSEEEEGKGCKYLRMERNAYTRFMRKFRLPVDADLSAISARCENGVLTVSVEKVPPVAKSKTVEITVS</sequence>
<reference evidence="6" key="2">
    <citation type="submission" date="2023-06" db="EMBL/GenBank/DDBJ databases">
        <authorList>
            <person name="Ma L."/>
            <person name="Liu K.-W."/>
            <person name="Li Z."/>
            <person name="Hsiao Y.-Y."/>
            <person name="Qi Y."/>
            <person name="Fu T."/>
            <person name="Tang G."/>
            <person name="Zhang D."/>
            <person name="Sun W.-H."/>
            <person name="Liu D.-K."/>
            <person name="Li Y."/>
            <person name="Chen G.-Z."/>
            <person name="Liu X.-D."/>
            <person name="Liao X.-Y."/>
            <person name="Jiang Y.-T."/>
            <person name="Yu X."/>
            <person name="Hao Y."/>
            <person name="Huang J."/>
            <person name="Zhao X.-W."/>
            <person name="Ke S."/>
            <person name="Chen Y.-Y."/>
            <person name="Wu W.-L."/>
            <person name="Hsu J.-L."/>
            <person name="Lin Y.-F."/>
            <person name="Huang M.-D."/>
            <person name="Li C.-Y."/>
            <person name="Huang L."/>
            <person name="Wang Z.-W."/>
            <person name="Zhao X."/>
            <person name="Zhong W.-Y."/>
            <person name="Peng D.-H."/>
            <person name="Ahmad S."/>
            <person name="Lan S."/>
            <person name="Zhang J.-S."/>
            <person name="Tsai W.-C."/>
            <person name="Van De Peer Y."/>
            <person name="Liu Z.-J."/>
        </authorList>
    </citation>
    <scope>NUCLEOTIDE SEQUENCE</scope>
    <source>
        <strain evidence="6">CP</strain>
        <tissue evidence="6">Leaves</tissue>
    </source>
</reference>
<comment type="caution">
    <text evidence="6">The sequence shown here is derived from an EMBL/GenBank/DDBJ whole genome shotgun (WGS) entry which is preliminary data.</text>
</comment>
<name>A0AAV9EIM8_ACOCL</name>
<dbReference type="AlphaFoldDB" id="A0AAV9EIM8"/>
<reference evidence="6" key="1">
    <citation type="journal article" date="2023" name="Nat. Commun.">
        <title>Diploid and tetraploid genomes of Acorus and the evolution of monocots.</title>
        <authorList>
            <person name="Ma L."/>
            <person name="Liu K.W."/>
            <person name="Li Z."/>
            <person name="Hsiao Y.Y."/>
            <person name="Qi Y."/>
            <person name="Fu T."/>
            <person name="Tang G.D."/>
            <person name="Zhang D."/>
            <person name="Sun W.H."/>
            <person name="Liu D.K."/>
            <person name="Li Y."/>
            <person name="Chen G.Z."/>
            <person name="Liu X.D."/>
            <person name="Liao X.Y."/>
            <person name="Jiang Y.T."/>
            <person name="Yu X."/>
            <person name="Hao Y."/>
            <person name="Huang J."/>
            <person name="Zhao X.W."/>
            <person name="Ke S."/>
            <person name="Chen Y.Y."/>
            <person name="Wu W.L."/>
            <person name="Hsu J.L."/>
            <person name="Lin Y.F."/>
            <person name="Huang M.D."/>
            <person name="Li C.Y."/>
            <person name="Huang L."/>
            <person name="Wang Z.W."/>
            <person name="Zhao X."/>
            <person name="Zhong W.Y."/>
            <person name="Peng D.H."/>
            <person name="Ahmad S."/>
            <person name="Lan S."/>
            <person name="Zhang J.S."/>
            <person name="Tsai W.C."/>
            <person name="Van de Peer Y."/>
            <person name="Liu Z.J."/>
        </authorList>
    </citation>
    <scope>NUCLEOTIDE SEQUENCE</scope>
    <source>
        <strain evidence="6">CP</strain>
    </source>
</reference>
<evidence type="ECO:0000256" key="2">
    <source>
        <dbReference type="PROSITE-ProRule" id="PRU00285"/>
    </source>
</evidence>
<comment type="similarity">
    <text evidence="2 3">Belongs to the small heat shock protein (HSP20) family.</text>
</comment>
<dbReference type="CDD" id="cd06464">
    <property type="entry name" value="ACD_sHsps-like"/>
    <property type="match status" value="1"/>
</dbReference>
<feature type="domain" description="SHSP" evidence="5">
    <location>
        <begin position="39"/>
        <end position="163"/>
    </location>
</feature>
<dbReference type="PANTHER" id="PTHR11527">
    <property type="entry name" value="HEAT-SHOCK PROTEIN 20 FAMILY MEMBER"/>
    <property type="match status" value="1"/>
</dbReference>
<accession>A0AAV9EIM8</accession>
<keyword evidence="1 6" id="KW-0346">Stress response</keyword>
<evidence type="ECO:0000256" key="3">
    <source>
        <dbReference type="RuleBase" id="RU003616"/>
    </source>
</evidence>
<evidence type="ECO:0000259" key="5">
    <source>
        <dbReference type="PROSITE" id="PS01031"/>
    </source>
</evidence>
<protein>
    <submittedName>
        <fullName evidence="6">17.4 kDa class III heat shock protein</fullName>
    </submittedName>
</protein>
<evidence type="ECO:0000313" key="7">
    <source>
        <dbReference type="Proteomes" id="UP001180020"/>
    </source>
</evidence>
<dbReference type="Proteomes" id="UP001180020">
    <property type="component" value="Unassembled WGS sequence"/>
</dbReference>
<proteinExistence type="inferred from homology"/>
<dbReference type="InterPro" id="IPR031107">
    <property type="entry name" value="Small_HSP"/>
</dbReference>
<evidence type="ECO:0000256" key="4">
    <source>
        <dbReference type="SAM" id="MobiDB-lite"/>
    </source>
</evidence>
<dbReference type="SUPFAM" id="SSF49764">
    <property type="entry name" value="HSP20-like chaperones"/>
    <property type="match status" value="1"/>
</dbReference>
<dbReference type="InterPro" id="IPR002068">
    <property type="entry name" value="A-crystallin/Hsp20_dom"/>
</dbReference>
<dbReference type="Pfam" id="PF00011">
    <property type="entry name" value="HSP20"/>
    <property type="match status" value="1"/>
</dbReference>